<evidence type="ECO:0000256" key="4">
    <source>
        <dbReference type="ARBA" id="ARBA00023235"/>
    </source>
</evidence>
<evidence type="ECO:0000313" key="7">
    <source>
        <dbReference type="EMBL" id="ACV10999.1"/>
    </source>
</evidence>
<dbReference type="UniPathway" id="UPA00035">
    <property type="reaction ID" value="UER00040"/>
</dbReference>
<name>C7NUA2_HALUD</name>
<dbReference type="EC" id="5.4.4.2" evidence="3"/>
<dbReference type="Pfam" id="PF00425">
    <property type="entry name" value="Chorismate_bind"/>
    <property type="match status" value="1"/>
</dbReference>
<comment type="similarity">
    <text evidence="2">Belongs to the isochorismate synthase family.</text>
</comment>
<dbReference type="InterPro" id="IPR005801">
    <property type="entry name" value="ADC_synthase"/>
</dbReference>
<proteinExistence type="inferred from homology"/>
<dbReference type="eggNOG" id="arCOG02015">
    <property type="taxonomic scope" value="Archaea"/>
</dbReference>
<dbReference type="Proteomes" id="UP000002071">
    <property type="component" value="Chromosome"/>
</dbReference>
<dbReference type="PANTHER" id="PTHR42839">
    <property type="entry name" value="ISOCHORISMATE SYNTHASE ENTC"/>
    <property type="match status" value="1"/>
</dbReference>
<dbReference type="GO" id="GO:0000162">
    <property type="term" value="P:L-tryptophan biosynthetic process"/>
    <property type="evidence" value="ECO:0007669"/>
    <property type="project" value="UniProtKB-UniPathway"/>
</dbReference>
<dbReference type="PANTHER" id="PTHR42839:SF2">
    <property type="entry name" value="ISOCHORISMATE SYNTHASE ENTC"/>
    <property type="match status" value="1"/>
</dbReference>
<protein>
    <recommendedName>
        <fullName evidence="3">isochorismate synthase</fullName>
        <ecNumber evidence="3">5.4.4.2</ecNumber>
    </recommendedName>
    <alternativeName>
        <fullName evidence="5">Isochorismate mutase</fullName>
    </alternativeName>
</protein>
<dbReference type="SUPFAM" id="SSF56322">
    <property type="entry name" value="ADC synthase"/>
    <property type="match status" value="1"/>
</dbReference>
<evidence type="ECO:0000256" key="3">
    <source>
        <dbReference type="ARBA" id="ARBA00012824"/>
    </source>
</evidence>
<dbReference type="Gene3D" id="3.60.120.10">
    <property type="entry name" value="Anthranilate synthase"/>
    <property type="match status" value="1"/>
</dbReference>
<dbReference type="GO" id="GO:0008909">
    <property type="term" value="F:isochorismate synthase activity"/>
    <property type="evidence" value="ECO:0007669"/>
    <property type="project" value="UniProtKB-EC"/>
</dbReference>
<sequence length="451" mass="48390">MESVRADAVGTEHAGEILAVRGCQLDAVDPATLLAGDVEKRPWTAWAGPEETIATTGTVATITATSGDRFERVRRQAASLFADRDVSEILPAFARPRLFGGFSFHSGGTDRHADADWTGFPDAYFHLPTVSVIERDGETWLTTAAVGPDAATTAEAARNRWESRLTDAHPTASRPPGIAARSQIPEREAWAEQVGAAVERIDRGDLRKVVLAGAQTVELAGPLSVPAALDRLGETYPDCYRFGFAPAAAGSGTFFGATPERLLRRDGRRVQTTALAGSIGRGETRAEDEWLAEELTASPKDGHEHALVVEAIRAQLDDFADHVETGERTVRQLATVQHLQTPIEATLDEEVHVLSLVEALHPTPAVGGLPPDDALAAIQESEAFDRGWYAAPIGWFDAAGDGEFAVGIRSALAHDREATLFAGAGIVADSDPDAEWDEIQLKYRPILDALR</sequence>
<dbReference type="InterPro" id="IPR004561">
    <property type="entry name" value="IsoChor_synthase"/>
</dbReference>
<feature type="domain" description="Chorismate-utilising enzyme C-terminal" evidence="6">
    <location>
        <begin position="187"/>
        <end position="442"/>
    </location>
</feature>
<keyword evidence="8" id="KW-1185">Reference proteome</keyword>
<accession>C7NUA2</accession>
<reference evidence="7 8" key="1">
    <citation type="journal article" date="2009" name="Stand. Genomic Sci.">
        <title>Complete genome sequence of Halorhabdus utahensis type strain (AX-2).</title>
        <authorList>
            <person name="Anderson I."/>
            <person name="Tindall B.J."/>
            <person name="Pomrenke H."/>
            <person name="Goker M."/>
            <person name="Lapidus A."/>
            <person name="Nolan M."/>
            <person name="Copeland A."/>
            <person name="Glavina Del Rio T."/>
            <person name="Chen F."/>
            <person name="Tice H."/>
            <person name="Cheng J.F."/>
            <person name="Lucas S."/>
            <person name="Chertkov O."/>
            <person name="Bruce D."/>
            <person name="Brettin T."/>
            <person name="Detter J.C."/>
            <person name="Han C."/>
            <person name="Goodwin L."/>
            <person name="Land M."/>
            <person name="Hauser L."/>
            <person name="Chang Y.J."/>
            <person name="Jeffries C.D."/>
            <person name="Pitluck S."/>
            <person name="Pati A."/>
            <person name="Mavromatis K."/>
            <person name="Ivanova N."/>
            <person name="Ovchinnikova G."/>
            <person name="Chen A."/>
            <person name="Palaniappan K."/>
            <person name="Chain P."/>
            <person name="Rohde M."/>
            <person name="Bristow J."/>
            <person name="Eisen J.A."/>
            <person name="Markowitz V."/>
            <person name="Hugenholtz P."/>
            <person name="Kyrpides N.C."/>
            <person name="Klenk H.P."/>
        </authorList>
    </citation>
    <scope>NUCLEOTIDE SEQUENCE [LARGE SCALE GENOMIC DNA]</scope>
    <source>
        <strain evidence="8">DSM 12940 / JCM 11049 / AX-2</strain>
    </source>
</reference>
<dbReference type="HOGENOM" id="CLU_006493_8_4_2"/>
<gene>
    <name evidence="7" type="ordered locus">Huta_0814</name>
</gene>
<evidence type="ECO:0000256" key="2">
    <source>
        <dbReference type="ARBA" id="ARBA00005297"/>
    </source>
</evidence>
<dbReference type="InterPro" id="IPR015890">
    <property type="entry name" value="Chorismate_C"/>
</dbReference>
<comment type="catalytic activity">
    <reaction evidence="1">
        <text>chorismate = isochorismate</text>
        <dbReference type="Rhea" id="RHEA:18985"/>
        <dbReference type="ChEBI" id="CHEBI:29748"/>
        <dbReference type="ChEBI" id="CHEBI:29780"/>
        <dbReference type="EC" id="5.4.4.2"/>
    </reaction>
</comment>
<evidence type="ECO:0000256" key="1">
    <source>
        <dbReference type="ARBA" id="ARBA00000799"/>
    </source>
</evidence>
<dbReference type="EMBL" id="CP001687">
    <property type="protein sequence ID" value="ACV10999.1"/>
    <property type="molecule type" value="Genomic_DNA"/>
</dbReference>
<evidence type="ECO:0000313" key="8">
    <source>
        <dbReference type="Proteomes" id="UP000002071"/>
    </source>
</evidence>
<dbReference type="STRING" id="519442.Huta_0814"/>
<dbReference type="RefSeq" id="WP_015788577.1">
    <property type="nucleotide sequence ID" value="NC_013158.1"/>
</dbReference>
<keyword evidence="4" id="KW-0413">Isomerase</keyword>
<dbReference type="NCBIfam" id="TIGR00543">
    <property type="entry name" value="isochor_syn"/>
    <property type="match status" value="1"/>
</dbReference>
<dbReference type="KEGG" id="hut:Huta_0814"/>
<dbReference type="GeneID" id="8383087"/>
<dbReference type="AlphaFoldDB" id="C7NUA2"/>
<evidence type="ECO:0000256" key="5">
    <source>
        <dbReference type="ARBA" id="ARBA00041564"/>
    </source>
</evidence>
<organism evidence="7 8">
    <name type="scientific">Halorhabdus utahensis (strain DSM 12940 / JCM 11049 / AX-2)</name>
    <dbReference type="NCBI Taxonomy" id="519442"/>
    <lineage>
        <taxon>Archaea</taxon>
        <taxon>Methanobacteriati</taxon>
        <taxon>Methanobacteriota</taxon>
        <taxon>Stenosarchaea group</taxon>
        <taxon>Halobacteria</taxon>
        <taxon>Halobacteriales</taxon>
        <taxon>Haloarculaceae</taxon>
        <taxon>Halorhabdus</taxon>
    </lineage>
</organism>
<evidence type="ECO:0000259" key="6">
    <source>
        <dbReference type="Pfam" id="PF00425"/>
    </source>
</evidence>
<dbReference type="OrthoDB" id="195185at2157"/>